<keyword evidence="7" id="KW-0413">Isomerase</keyword>
<dbReference type="InterPro" id="IPR001650">
    <property type="entry name" value="Helicase_C-like"/>
</dbReference>
<dbReference type="Pfam" id="PF13245">
    <property type="entry name" value="AAA_19"/>
    <property type="match status" value="1"/>
</dbReference>
<dbReference type="Pfam" id="PF00271">
    <property type="entry name" value="Helicase_C"/>
    <property type="match status" value="1"/>
</dbReference>
<evidence type="ECO:0000256" key="5">
    <source>
        <dbReference type="ARBA" id="ARBA00022840"/>
    </source>
</evidence>
<dbReference type="Pfam" id="PF13361">
    <property type="entry name" value="UvrD_C"/>
    <property type="match status" value="1"/>
</dbReference>
<comment type="similarity">
    <text evidence="1">Belongs to the helicase family. RecQ subfamily.</text>
</comment>
<evidence type="ECO:0000259" key="15">
    <source>
        <dbReference type="PROSITE" id="PS51217"/>
    </source>
</evidence>
<evidence type="ECO:0000256" key="4">
    <source>
        <dbReference type="ARBA" id="ARBA00022806"/>
    </source>
</evidence>
<proteinExistence type="inferred from homology"/>
<dbReference type="PANTHER" id="PTHR13710">
    <property type="entry name" value="DNA HELICASE RECQ FAMILY MEMBER"/>
    <property type="match status" value="1"/>
</dbReference>
<keyword evidence="4 10" id="KW-0347">Helicase</keyword>
<dbReference type="InterPro" id="IPR004589">
    <property type="entry name" value="DNA_helicase_ATP-dep_RecQ"/>
</dbReference>
<dbReference type="InterPro" id="IPR014017">
    <property type="entry name" value="DNA_helicase_UvrD-like_C"/>
</dbReference>
<evidence type="ECO:0000259" key="13">
    <source>
        <dbReference type="PROSITE" id="PS51194"/>
    </source>
</evidence>
<evidence type="ECO:0000313" key="17">
    <source>
        <dbReference type="Proteomes" id="UP000748752"/>
    </source>
</evidence>
<protein>
    <recommendedName>
        <fullName evidence="9">DNA 3'-5' helicase</fullName>
        <ecNumber evidence="9">5.6.2.4</ecNumber>
    </recommendedName>
</protein>
<feature type="domain" description="Helicase C-terminal" evidence="13">
    <location>
        <begin position="541"/>
        <end position="694"/>
    </location>
</feature>
<evidence type="ECO:0000259" key="12">
    <source>
        <dbReference type="PROSITE" id="PS51192"/>
    </source>
</evidence>
<feature type="region of interest" description="Disordered" evidence="11">
    <location>
        <begin position="1738"/>
        <end position="1759"/>
    </location>
</feature>
<evidence type="ECO:0000256" key="1">
    <source>
        <dbReference type="ARBA" id="ARBA00005446"/>
    </source>
</evidence>
<comment type="caution">
    <text evidence="16">The sequence shown here is derived from an EMBL/GenBank/DDBJ whole genome shotgun (WGS) entry which is preliminary data.</text>
</comment>
<accession>A0ABS1CJ38</accession>
<dbReference type="PROSITE" id="PS51217">
    <property type="entry name" value="UVRD_HELICASE_CTER"/>
    <property type="match status" value="1"/>
</dbReference>
<evidence type="ECO:0000256" key="10">
    <source>
        <dbReference type="PROSITE-ProRule" id="PRU00560"/>
    </source>
</evidence>
<evidence type="ECO:0000259" key="14">
    <source>
        <dbReference type="PROSITE" id="PS51198"/>
    </source>
</evidence>
<keyword evidence="2 10" id="KW-0547">Nucleotide-binding</keyword>
<feature type="domain" description="Helicase ATP-binding" evidence="12">
    <location>
        <begin position="328"/>
        <end position="508"/>
    </location>
</feature>
<evidence type="ECO:0000256" key="3">
    <source>
        <dbReference type="ARBA" id="ARBA00022801"/>
    </source>
</evidence>
<dbReference type="PROSITE" id="PS51192">
    <property type="entry name" value="HELICASE_ATP_BIND_1"/>
    <property type="match status" value="1"/>
</dbReference>
<evidence type="ECO:0000256" key="9">
    <source>
        <dbReference type="ARBA" id="ARBA00034808"/>
    </source>
</evidence>
<keyword evidence="6" id="KW-0238">DNA-binding</keyword>
<dbReference type="InterPro" id="IPR027417">
    <property type="entry name" value="P-loop_NTPase"/>
</dbReference>
<dbReference type="SUPFAM" id="SSF52540">
    <property type="entry name" value="P-loop containing nucleoside triphosphate hydrolases"/>
    <property type="match status" value="2"/>
</dbReference>
<keyword evidence="17" id="KW-1185">Reference proteome</keyword>
<sequence length="1829" mass="201127">MADDGRHTEGGAPGDDLLFSWLGRALLLDLETGPSGEVHKIGAVPGSRGGEREFRREGRFELGRALKDLADFAGDAETVIGHNLLGHDLPTLRALAPALGLLGRPIVDTLYLSPLAFPQNPYHRLVKDYKLVRDSLADPVADCRLAAQVLREQCEEFARRLAADPSEAALLAVYRFCFQGATLLDDNPTGGDGIAAVFRLMGVPLPTVQQVRDTLLARWQGHACATAAPRLILDHIKDIKLRPVLAYAAAWLTVAGGISVLPPWVRQRFPATAGLLTALREVPCGEPDCAWCRETHDPAMQLRRWFGFDAFRAEPATPHGASLQQAVVTDGMAGRSLLALLPTGGGKSLCFQLPALVRYTRRGTLTVVISPLQALMKDQVDNLVRKTGATNAAALYGLLTPPERGDVMERVRLGDVAILYLSPEQLRNRSVAEMMASREIGCWVFDEAHCLSKWGHDFRPDYLYASRFIRTLAERQRMPVPPVTCVTATAKQDVTDEILAHFRDELGLTLTLFEGGVERDNLAFEVQLAGKHEKDARIHAILTEHLGKPTERAHDSGGAAIVYASRRRRTEALAERLQREGWAAEAFHAGIEAPQKKRIQDAFVAGELTVICATNAFGMGVDKEDVRLVIHADIPASLENYIQEAGRAGRDRQPALCVLLYDQQDIEAQFGMEAMSELTHRDIAEILRGLRRAKRNRDGDVVVTAGELLRDEELRLGFDPEARDADTRVRIAISWLERAGLVQRDENRTGVFQGRPAVTDLAAAERKIAGLRLSNAQKARWLAILEVLLNAEPDESFTADDLALLPACRQQPGADWDRGQSAAQRVLRTLHDMARAGLVDEGPQLSAFVRHKVRDSSRSILARVVALERAMLEALREQQPDTDPDAWLHLSLRRLNQHLLDAGHADSNPETLRALLKGLALDGRGLAGARGSLDLRQLDRDHYRVRLHRDWPTLARTAERRRAVAQLMLDTLLAKLPADAPAGADLLLRFGTDELTRAIADDLVLAGEVRDPLAAVDRGLMFLHEHGAVILHSGLAVFRAAMTVRVLPEAKRRRYSKAQYQPLAQHYGERVFQIHVMDRYARLGAEQVRRALGLVAGYFSLGKEAFVRRFFGDQREMLSRATTAESFARIVDALRSPAQTEIVAAPADGNRLVLAGPGAGKTRVIVHRCAYLLRVLRVPAHRILVLCFNRSAALELRRRLGELVGDDGRRVTVQTYHGFAMRLTGHSYAERAADGADMTPDFEGVLEEAVALLEGQRDLPGMAPDTARERLLAGYRHILVDEYQDIDATQYRLVSAIAGRALQQDGDDARLTLLAVGDDDQNIYAFRGASVEYIRRFHQDYDAELHYLVENYRSSAHIIQAANALIVHNRERMKADQPIRIDRGRARAPAGGRWAELDRHARGRVLVQQVSDAGRQAAAIVARMQALHRLGGGSWRDFAILARRHAVLARVRALCEHMGIPVRLGADLPGLHRIREIHAFLAALKDHGQAPLTPAQLDELLPSRRGPWRDLLRDLIADWRAELGAAGGESAVDRYAEAAAGPCGTAPDTDGPAVPAADIAEFCWESLTEQRRERRIGDGVLLATLHAAKGLEFPHVLIADGGWAHGARTRAARDTRSAAPRADEPAEDERRSFYVGMTRARETLTLLEIAGGGHPHLPLLHAAASQGQAVAGDWLLREAPILEPPPAAITARRYAQLTPADLDLGYAGRQPPDAPIHRHLAGLQAGDYLAWRRLGASASQRPDGGRSTETPPAHNGAGGLILTTADGQAVARLSKRAAGQWLPHAECIEAIRIVAMLRRDHSQTEPQYAASLHSEVWEVPLAEIQWRAS</sequence>
<dbReference type="InterPro" id="IPR012337">
    <property type="entry name" value="RNaseH-like_sf"/>
</dbReference>
<keyword evidence="3 10" id="KW-0378">Hydrolase</keyword>
<gene>
    <name evidence="16" type="ORF">CKO31_14420</name>
</gene>
<feature type="region of interest" description="Disordered" evidence="11">
    <location>
        <begin position="1609"/>
        <end position="1630"/>
    </location>
</feature>
<dbReference type="Gene3D" id="3.30.420.10">
    <property type="entry name" value="Ribonuclease H-like superfamily/Ribonuclease H"/>
    <property type="match status" value="1"/>
</dbReference>
<dbReference type="Proteomes" id="UP000748752">
    <property type="component" value="Unassembled WGS sequence"/>
</dbReference>
<dbReference type="PROSITE" id="PS51194">
    <property type="entry name" value="HELICASE_CTER"/>
    <property type="match status" value="1"/>
</dbReference>
<dbReference type="InterPro" id="IPR036397">
    <property type="entry name" value="RNaseH_sf"/>
</dbReference>
<dbReference type="EC" id="5.6.2.4" evidence="9"/>
<evidence type="ECO:0000256" key="7">
    <source>
        <dbReference type="ARBA" id="ARBA00023235"/>
    </source>
</evidence>
<dbReference type="SMART" id="SM00490">
    <property type="entry name" value="HELICc"/>
    <property type="match status" value="1"/>
</dbReference>
<dbReference type="InterPro" id="IPR014016">
    <property type="entry name" value="UvrD-like_ATP-bd"/>
</dbReference>
<dbReference type="Pfam" id="PF00270">
    <property type="entry name" value="DEAD"/>
    <property type="match status" value="1"/>
</dbReference>
<dbReference type="SUPFAM" id="SSF53098">
    <property type="entry name" value="Ribonuclease H-like"/>
    <property type="match status" value="1"/>
</dbReference>
<organism evidence="16 17">
    <name type="scientific">Thiohalocapsa halophila</name>
    <dbReference type="NCBI Taxonomy" id="69359"/>
    <lineage>
        <taxon>Bacteria</taxon>
        <taxon>Pseudomonadati</taxon>
        <taxon>Pseudomonadota</taxon>
        <taxon>Gammaproteobacteria</taxon>
        <taxon>Chromatiales</taxon>
        <taxon>Chromatiaceae</taxon>
        <taxon>Thiohalocapsa</taxon>
    </lineage>
</organism>
<evidence type="ECO:0000256" key="6">
    <source>
        <dbReference type="ARBA" id="ARBA00023125"/>
    </source>
</evidence>
<feature type="domain" description="UvrD-like helicase C-terminal" evidence="15">
    <location>
        <begin position="1356"/>
        <end position="1642"/>
    </location>
</feature>
<dbReference type="RefSeq" id="WP_200238867.1">
    <property type="nucleotide sequence ID" value="NZ_NRRV01000035.1"/>
</dbReference>
<dbReference type="PROSITE" id="PS51198">
    <property type="entry name" value="UVRD_HELICASE_ATP_BIND"/>
    <property type="match status" value="1"/>
</dbReference>
<dbReference type="NCBIfam" id="TIGR00614">
    <property type="entry name" value="recQ_fam"/>
    <property type="match status" value="1"/>
</dbReference>
<evidence type="ECO:0000313" key="16">
    <source>
        <dbReference type="EMBL" id="MBK1631907.1"/>
    </source>
</evidence>
<dbReference type="InterPro" id="IPR014001">
    <property type="entry name" value="Helicase_ATP-bd"/>
</dbReference>
<dbReference type="PANTHER" id="PTHR13710:SF105">
    <property type="entry name" value="ATP-DEPENDENT DNA HELICASE Q1"/>
    <property type="match status" value="1"/>
</dbReference>
<evidence type="ECO:0000256" key="2">
    <source>
        <dbReference type="ARBA" id="ARBA00022741"/>
    </source>
</evidence>
<dbReference type="CDD" id="cd17932">
    <property type="entry name" value="DEXQc_UvrD"/>
    <property type="match status" value="1"/>
</dbReference>
<name>A0ABS1CJ38_9GAMM</name>
<dbReference type="Gene3D" id="3.40.50.300">
    <property type="entry name" value="P-loop containing nucleotide triphosphate hydrolases"/>
    <property type="match status" value="5"/>
</dbReference>
<evidence type="ECO:0000256" key="11">
    <source>
        <dbReference type="SAM" id="MobiDB-lite"/>
    </source>
</evidence>
<keyword evidence="5 10" id="KW-0067">ATP-binding</keyword>
<dbReference type="InterPro" id="IPR011545">
    <property type="entry name" value="DEAD/DEAH_box_helicase_dom"/>
</dbReference>
<dbReference type="EMBL" id="NRRV01000035">
    <property type="protein sequence ID" value="MBK1631907.1"/>
    <property type="molecule type" value="Genomic_DNA"/>
</dbReference>
<comment type="catalytic activity">
    <reaction evidence="8">
        <text>Couples ATP hydrolysis with the unwinding of duplex DNA by translocating in the 3'-5' direction.</text>
        <dbReference type="EC" id="5.6.2.4"/>
    </reaction>
</comment>
<dbReference type="SMART" id="SM00487">
    <property type="entry name" value="DEXDc"/>
    <property type="match status" value="1"/>
</dbReference>
<evidence type="ECO:0000256" key="8">
    <source>
        <dbReference type="ARBA" id="ARBA00034617"/>
    </source>
</evidence>
<reference evidence="16 17" key="1">
    <citation type="journal article" date="2020" name="Microorganisms">
        <title>Osmotic Adaptation and Compatible Solute Biosynthesis of Phototrophic Bacteria as Revealed from Genome Analyses.</title>
        <authorList>
            <person name="Imhoff J.F."/>
            <person name="Rahn T."/>
            <person name="Kunzel S."/>
            <person name="Keller A."/>
            <person name="Neulinger S.C."/>
        </authorList>
    </citation>
    <scope>NUCLEOTIDE SEQUENCE [LARGE SCALE GENOMIC DNA]</scope>
    <source>
        <strain evidence="16 17">DSM 6210</strain>
    </source>
</reference>
<feature type="binding site" evidence="10">
    <location>
        <begin position="1155"/>
        <end position="1162"/>
    </location>
    <ligand>
        <name>ATP</name>
        <dbReference type="ChEBI" id="CHEBI:30616"/>
    </ligand>
</feature>
<feature type="domain" description="UvrD-like helicase ATP-binding" evidence="14">
    <location>
        <begin position="1134"/>
        <end position="1355"/>
    </location>
</feature>
<feature type="compositionally biased region" description="Basic and acidic residues" evidence="11">
    <location>
        <begin position="1611"/>
        <end position="1630"/>
    </location>
</feature>